<feature type="non-terminal residue" evidence="1">
    <location>
        <position position="101"/>
    </location>
</feature>
<sequence>NLKDFTIGTANDTINSVKSFVSRTSSRVYNFVDDGTNAVKNKFKHYIHDAQKTTTSLYDIIAPNKTSYECSDTNTDNYMTTSELIRQHGYHSESHTIMTED</sequence>
<feature type="non-terminal residue" evidence="1">
    <location>
        <position position="1"/>
    </location>
</feature>
<dbReference type="AlphaFoldDB" id="A0A1E1VYR3"/>
<accession>A0A1E1VYR3</accession>
<name>A0A1E1VYR3_PECGO</name>
<evidence type="ECO:0000313" key="1">
    <source>
        <dbReference type="EMBL" id="JAT79824.1"/>
    </source>
</evidence>
<dbReference type="OrthoDB" id="9974421at2759"/>
<gene>
    <name evidence="1" type="ORF">g.19306</name>
</gene>
<proteinExistence type="predicted"/>
<organism evidence="1">
    <name type="scientific">Pectinophora gossypiella</name>
    <name type="common">Cotton pink bollworm</name>
    <name type="synonym">Depressaria gossypiella</name>
    <dbReference type="NCBI Taxonomy" id="13191"/>
    <lineage>
        <taxon>Eukaryota</taxon>
        <taxon>Metazoa</taxon>
        <taxon>Ecdysozoa</taxon>
        <taxon>Arthropoda</taxon>
        <taxon>Hexapoda</taxon>
        <taxon>Insecta</taxon>
        <taxon>Pterygota</taxon>
        <taxon>Neoptera</taxon>
        <taxon>Endopterygota</taxon>
        <taxon>Lepidoptera</taxon>
        <taxon>Glossata</taxon>
        <taxon>Ditrysia</taxon>
        <taxon>Gelechioidea</taxon>
        <taxon>Gelechiidae</taxon>
        <taxon>Apatetrinae</taxon>
        <taxon>Pectinophora</taxon>
    </lineage>
</organism>
<protein>
    <submittedName>
        <fullName evidence="1">Uncharacterized protein</fullName>
    </submittedName>
</protein>
<dbReference type="EMBL" id="GDQN01011230">
    <property type="protein sequence ID" value="JAT79824.1"/>
    <property type="molecule type" value="Transcribed_RNA"/>
</dbReference>
<reference evidence="1" key="1">
    <citation type="submission" date="2015-09" db="EMBL/GenBank/DDBJ databases">
        <title>De novo assembly of Pectinophora gossypiella (Pink Bollworm) gut transcriptome.</title>
        <authorList>
            <person name="Tassone E.E."/>
        </authorList>
    </citation>
    <scope>NUCLEOTIDE SEQUENCE</scope>
</reference>